<dbReference type="AlphaFoldDB" id="A0A8H5BJM9"/>
<sequence>MGPATTVDESHKVGVLRWDVDFSFIPVLFLASFTVLVAASGVASVDATWTRRSLSPRAVGTQVRVCLFMDNYGSDGGMRHYIASKDCQAL</sequence>
<accession>A0A8H5BJM9</accession>
<dbReference type="EMBL" id="JAACJJ010000016">
    <property type="protein sequence ID" value="KAF5324318.1"/>
    <property type="molecule type" value="Genomic_DNA"/>
</dbReference>
<gene>
    <name evidence="2" type="ORF">D9619_011092</name>
</gene>
<evidence type="ECO:0000256" key="1">
    <source>
        <dbReference type="SAM" id="Phobius"/>
    </source>
</evidence>
<organism evidence="2 3">
    <name type="scientific">Psilocybe cf. subviscida</name>
    <dbReference type="NCBI Taxonomy" id="2480587"/>
    <lineage>
        <taxon>Eukaryota</taxon>
        <taxon>Fungi</taxon>
        <taxon>Dikarya</taxon>
        <taxon>Basidiomycota</taxon>
        <taxon>Agaricomycotina</taxon>
        <taxon>Agaricomycetes</taxon>
        <taxon>Agaricomycetidae</taxon>
        <taxon>Agaricales</taxon>
        <taxon>Agaricineae</taxon>
        <taxon>Strophariaceae</taxon>
        <taxon>Psilocybe</taxon>
    </lineage>
</organism>
<protein>
    <submittedName>
        <fullName evidence="2">Uncharacterized protein</fullName>
    </submittedName>
</protein>
<dbReference type="Proteomes" id="UP000567179">
    <property type="component" value="Unassembled WGS sequence"/>
</dbReference>
<evidence type="ECO:0000313" key="2">
    <source>
        <dbReference type="EMBL" id="KAF5324318.1"/>
    </source>
</evidence>
<keyword evidence="1" id="KW-0812">Transmembrane</keyword>
<reference evidence="2 3" key="1">
    <citation type="journal article" date="2020" name="ISME J.">
        <title>Uncovering the hidden diversity of litter-decomposition mechanisms in mushroom-forming fungi.</title>
        <authorList>
            <person name="Floudas D."/>
            <person name="Bentzer J."/>
            <person name="Ahren D."/>
            <person name="Johansson T."/>
            <person name="Persson P."/>
            <person name="Tunlid A."/>
        </authorList>
    </citation>
    <scope>NUCLEOTIDE SEQUENCE [LARGE SCALE GENOMIC DNA]</scope>
    <source>
        <strain evidence="2 3">CBS 101986</strain>
    </source>
</reference>
<comment type="caution">
    <text evidence="2">The sequence shown here is derived from an EMBL/GenBank/DDBJ whole genome shotgun (WGS) entry which is preliminary data.</text>
</comment>
<evidence type="ECO:0000313" key="3">
    <source>
        <dbReference type="Proteomes" id="UP000567179"/>
    </source>
</evidence>
<keyword evidence="1" id="KW-1133">Transmembrane helix</keyword>
<proteinExistence type="predicted"/>
<keyword evidence="1" id="KW-0472">Membrane</keyword>
<name>A0A8H5BJM9_9AGAR</name>
<keyword evidence="3" id="KW-1185">Reference proteome</keyword>
<feature type="transmembrane region" description="Helical" evidence="1">
    <location>
        <begin position="24"/>
        <end position="45"/>
    </location>
</feature>